<dbReference type="Proteomes" id="UP001286313">
    <property type="component" value="Unassembled WGS sequence"/>
</dbReference>
<protein>
    <submittedName>
        <fullName evidence="2">Uncharacterized protein</fullName>
    </submittedName>
</protein>
<keyword evidence="3" id="KW-1185">Reference proteome</keyword>
<evidence type="ECO:0000313" key="3">
    <source>
        <dbReference type="Proteomes" id="UP001286313"/>
    </source>
</evidence>
<dbReference type="EMBL" id="JAWQEG010003016">
    <property type="protein sequence ID" value="KAK3868412.1"/>
    <property type="molecule type" value="Genomic_DNA"/>
</dbReference>
<sequence>MCICICEFVRKGQKLRFKGLEEDPQSETDPVLVSYKEIKSSTVSVSDVQLEPLTDSRSTLSVDSSVGPTPVRTHTWTPPLSGEGSTPTWTEGTPSFTESSSSGDLGCPTTPVRSSLNTTQESNDILFHETEMKRLHKRQSSYTHFTLTMEVHDESLEYV</sequence>
<evidence type="ECO:0000313" key="2">
    <source>
        <dbReference type="EMBL" id="KAK3868412.1"/>
    </source>
</evidence>
<gene>
    <name evidence="2" type="ORF">Pcinc_026192</name>
</gene>
<proteinExistence type="predicted"/>
<feature type="compositionally biased region" description="Polar residues" evidence="1">
    <location>
        <begin position="56"/>
        <end position="103"/>
    </location>
</feature>
<organism evidence="2 3">
    <name type="scientific">Petrolisthes cinctipes</name>
    <name type="common">Flat porcelain crab</name>
    <dbReference type="NCBI Taxonomy" id="88211"/>
    <lineage>
        <taxon>Eukaryota</taxon>
        <taxon>Metazoa</taxon>
        <taxon>Ecdysozoa</taxon>
        <taxon>Arthropoda</taxon>
        <taxon>Crustacea</taxon>
        <taxon>Multicrustacea</taxon>
        <taxon>Malacostraca</taxon>
        <taxon>Eumalacostraca</taxon>
        <taxon>Eucarida</taxon>
        <taxon>Decapoda</taxon>
        <taxon>Pleocyemata</taxon>
        <taxon>Anomura</taxon>
        <taxon>Galatheoidea</taxon>
        <taxon>Porcellanidae</taxon>
        <taxon>Petrolisthes</taxon>
    </lineage>
</organism>
<reference evidence="2" key="1">
    <citation type="submission" date="2023-10" db="EMBL/GenBank/DDBJ databases">
        <title>Genome assemblies of two species of porcelain crab, Petrolisthes cinctipes and Petrolisthes manimaculis (Anomura: Porcellanidae).</title>
        <authorList>
            <person name="Angst P."/>
        </authorList>
    </citation>
    <scope>NUCLEOTIDE SEQUENCE</scope>
    <source>
        <strain evidence="2">PB745_01</strain>
        <tissue evidence="2">Gill</tissue>
    </source>
</reference>
<name>A0AAE1F7Z0_PETCI</name>
<accession>A0AAE1F7Z0</accession>
<evidence type="ECO:0000256" key="1">
    <source>
        <dbReference type="SAM" id="MobiDB-lite"/>
    </source>
</evidence>
<comment type="caution">
    <text evidence="2">The sequence shown here is derived from an EMBL/GenBank/DDBJ whole genome shotgun (WGS) entry which is preliminary data.</text>
</comment>
<feature type="region of interest" description="Disordered" evidence="1">
    <location>
        <begin position="56"/>
        <end position="119"/>
    </location>
</feature>
<dbReference type="AlphaFoldDB" id="A0AAE1F7Z0"/>